<accession>A0AAD3TDX8</accession>
<dbReference type="EMBL" id="BSYO01000032">
    <property type="protein sequence ID" value="GMH27081.1"/>
    <property type="molecule type" value="Genomic_DNA"/>
</dbReference>
<reference evidence="2" key="1">
    <citation type="submission" date="2023-05" db="EMBL/GenBank/DDBJ databases">
        <title>Nepenthes gracilis genome sequencing.</title>
        <authorList>
            <person name="Fukushima K."/>
        </authorList>
    </citation>
    <scope>NUCLEOTIDE SEQUENCE</scope>
    <source>
        <strain evidence="2">SING2019-196</strain>
    </source>
</reference>
<keyword evidence="1" id="KW-0812">Transmembrane</keyword>
<keyword evidence="1" id="KW-0472">Membrane</keyword>
<keyword evidence="3" id="KW-1185">Reference proteome</keyword>
<dbReference type="Proteomes" id="UP001279734">
    <property type="component" value="Unassembled WGS sequence"/>
</dbReference>
<evidence type="ECO:0000313" key="3">
    <source>
        <dbReference type="Proteomes" id="UP001279734"/>
    </source>
</evidence>
<comment type="caution">
    <text evidence="2">The sequence shown here is derived from an EMBL/GenBank/DDBJ whole genome shotgun (WGS) entry which is preliminary data.</text>
</comment>
<name>A0AAD3TDX8_NEPGR</name>
<sequence length="117" mass="12987">MMGQGFTGKVDVPVLRMRDIIPIGVLWTSVFLYHGDGGYRLGCDLGMLIPLHEGRMMDVPMDEPLWGEVAHKALGLLILIIVFSGFWVGFWVALDGPMYADIPAVWCSGIVMEFCLL</sequence>
<keyword evidence="1" id="KW-1133">Transmembrane helix</keyword>
<evidence type="ECO:0000313" key="2">
    <source>
        <dbReference type="EMBL" id="GMH27081.1"/>
    </source>
</evidence>
<organism evidence="2 3">
    <name type="scientific">Nepenthes gracilis</name>
    <name type="common">Slender pitcher plant</name>
    <dbReference type="NCBI Taxonomy" id="150966"/>
    <lineage>
        <taxon>Eukaryota</taxon>
        <taxon>Viridiplantae</taxon>
        <taxon>Streptophyta</taxon>
        <taxon>Embryophyta</taxon>
        <taxon>Tracheophyta</taxon>
        <taxon>Spermatophyta</taxon>
        <taxon>Magnoliopsida</taxon>
        <taxon>eudicotyledons</taxon>
        <taxon>Gunneridae</taxon>
        <taxon>Pentapetalae</taxon>
        <taxon>Caryophyllales</taxon>
        <taxon>Nepenthaceae</taxon>
        <taxon>Nepenthes</taxon>
    </lineage>
</organism>
<dbReference type="AlphaFoldDB" id="A0AAD3TDX8"/>
<gene>
    <name evidence="2" type="ORF">Nepgr_028924</name>
</gene>
<proteinExistence type="predicted"/>
<evidence type="ECO:0000256" key="1">
    <source>
        <dbReference type="SAM" id="Phobius"/>
    </source>
</evidence>
<feature type="transmembrane region" description="Helical" evidence="1">
    <location>
        <begin position="73"/>
        <end position="94"/>
    </location>
</feature>
<protein>
    <submittedName>
        <fullName evidence="2">Uncharacterized protein</fullName>
    </submittedName>
</protein>